<dbReference type="PANTHER" id="PTHR13696">
    <property type="entry name" value="P-LOOP CONTAINING NUCLEOSIDE TRIPHOSPHATE HYDROLASE"/>
    <property type="match status" value="1"/>
</dbReference>
<evidence type="ECO:0000313" key="2">
    <source>
        <dbReference type="EMBL" id="MDC8773450.1"/>
    </source>
</evidence>
<keyword evidence="3" id="KW-1185">Reference proteome</keyword>
<evidence type="ECO:0000313" key="3">
    <source>
        <dbReference type="Proteomes" id="UP001221189"/>
    </source>
</evidence>
<accession>A0ABT5KHN1</accession>
<dbReference type="InterPro" id="IPR048089">
    <property type="entry name" value="McdA"/>
</dbReference>
<comment type="caution">
    <text evidence="2">The sequence shown here is derived from an EMBL/GenBank/DDBJ whole genome shotgun (WGS) entry which is preliminary data.</text>
</comment>
<organism evidence="2 3">
    <name type="scientific">Roseateles albus</name>
    <dbReference type="NCBI Taxonomy" id="2987525"/>
    <lineage>
        <taxon>Bacteria</taxon>
        <taxon>Pseudomonadati</taxon>
        <taxon>Pseudomonadota</taxon>
        <taxon>Betaproteobacteria</taxon>
        <taxon>Burkholderiales</taxon>
        <taxon>Sphaerotilaceae</taxon>
        <taxon>Roseateles</taxon>
    </lineage>
</organism>
<proteinExistence type="predicted"/>
<dbReference type="SUPFAM" id="SSF52540">
    <property type="entry name" value="P-loop containing nucleoside triphosphate hydrolases"/>
    <property type="match status" value="1"/>
</dbReference>
<dbReference type="Pfam" id="PF01656">
    <property type="entry name" value="CbiA"/>
    <property type="match status" value="1"/>
</dbReference>
<gene>
    <name evidence="2" type="ORF">PRZ03_17855</name>
</gene>
<name>A0ABT5KHN1_9BURK</name>
<dbReference type="PIRSF" id="PIRSF009320">
    <property type="entry name" value="Nuc_binding_HP_1000"/>
    <property type="match status" value="1"/>
</dbReference>
<dbReference type="Proteomes" id="UP001221189">
    <property type="component" value="Unassembled WGS sequence"/>
</dbReference>
<dbReference type="CDD" id="cd02042">
    <property type="entry name" value="ParAB_family"/>
    <property type="match status" value="1"/>
</dbReference>
<dbReference type="InterPro" id="IPR050678">
    <property type="entry name" value="DNA_Partitioning_ATPase"/>
</dbReference>
<protein>
    <submittedName>
        <fullName evidence="2">ParA family protein</fullName>
    </submittedName>
</protein>
<dbReference type="PANTHER" id="PTHR13696:SF99">
    <property type="entry name" value="COBYRINIC ACID AC-DIAMIDE SYNTHASE"/>
    <property type="match status" value="1"/>
</dbReference>
<reference evidence="2 3" key="1">
    <citation type="submission" date="2022-10" db="EMBL/GenBank/DDBJ databases">
        <title>Paucibacter sp. hw1 Genome sequencing.</title>
        <authorList>
            <person name="Park S."/>
        </authorList>
    </citation>
    <scope>NUCLEOTIDE SEQUENCE [LARGE SCALE GENOMIC DNA]</scope>
    <source>
        <strain evidence="3">hw1</strain>
    </source>
</reference>
<dbReference type="InterPro" id="IPR027417">
    <property type="entry name" value="P-loop_NTPase"/>
</dbReference>
<feature type="domain" description="CobQ/CobB/MinD/ParA nucleotide binding" evidence="1">
    <location>
        <begin position="6"/>
        <end position="188"/>
    </location>
</feature>
<dbReference type="EMBL" id="JAQQXT010000012">
    <property type="protein sequence ID" value="MDC8773450.1"/>
    <property type="molecule type" value="Genomic_DNA"/>
</dbReference>
<dbReference type="NCBIfam" id="NF041546">
    <property type="entry name" value="ParA_partition"/>
    <property type="match status" value="1"/>
</dbReference>
<sequence length="229" mass="24556">MTAKVITVFNQKGGCGKTTIAMSLAGSFGLRGYTTLVVDMDPQGTASRWSSAAPEERPFPASVMSLAPMEGKMHREVRNHIEKFDAIFIDCPPAMSSAAPTSAMLVSDLTLIPVVPSPADIWAAESAKKLAEAAQANNEDLVARVVANMVQRSTSLAKELMELLEEDKDFPLMKSFLGSRAAFREAQILGSTVHQVPRATAAIEEVEAMTDEVLGLLKLPLRKTVGGPK</sequence>
<evidence type="ECO:0000259" key="1">
    <source>
        <dbReference type="Pfam" id="PF01656"/>
    </source>
</evidence>
<dbReference type="Gene3D" id="3.40.50.300">
    <property type="entry name" value="P-loop containing nucleotide triphosphate hydrolases"/>
    <property type="match status" value="1"/>
</dbReference>
<dbReference type="InterPro" id="IPR002586">
    <property type="entry name" value="CobQ/CobB/MinD/ParA_Nub-bd_dom"/>
</dbReference>
<dbReference type="RefSeq" id="WP_273601741.1">
    <property type="nucleotide sequence ID" value="NZ_JAQQXT010000012.1"/>
</dbReference>